<dbReference type="Gene3D" id="1.10.357.10">
    <property type="entry name" value="Tetracycline Repressor, domain 2"/>
    <property type="match status" value="1"/>
</dbReference>
<dbReference type="InterPro" id="IPR050624">
    <property type="entry name" value="HTH-type_Tx_Regulator"/>
</dbReference>
<evidence type="ECO:0000259" key="3">
    <source>
        <dbReference type="PROSITE" id="PS50977"/>
    </source>
</evidence>
<evidence type="ECO:0000313" key="5">
    <source>
        <dbReference type="Proteomes" id="UP000191240"/>
    </source>
</evidence>
<dbReference type="RefSeq" id="WP_159446793.1">
    <property type="nucleotide sequence ID" value="NZ_FQYW01000030.1"/>
</dbReference>
<feature type="DNA-binding region" description="H-T-H motif" evidence="2">
    <location>
        <begin position="17"/>
        <end position="36"/>
    </location>
</feature>
<dbReference type="PANTHER" id="PTHR43479">
    <property type="entry name" value="ACREF/ENVCD OPERON REPRESSOR-RELATED"/>
    <property type="match status" value="1"/>
</dbReference>
<dbReference type="OrthoDB" id="9785164at2"/>
<proteinExistence type="predicted"/>
<accession>A0A1M6GG32</accession>
<sequence>MEESLKLFSNFGYHAVGVEMIAAAVKVTPPSLYKHFKGKREILDTIIEQAEENYDKHSLPIINFTDEQLKNLTKEEFIKYIMDHVKNVIHDNVIKCVRKLLILEQFRNEQIRLMYIEKTYTRAESFIRNLLEGLLKNKHGGKCNLKATTDHMVNMFYLPILSLINRCYSEPEYEKKAIEFIENHISIYWDTYFE</sequence>
<dbReference type="SUPFAM" id="SSF46689">
    <property type="entry name" value="Homeodomain-like"/>
    <property type="match status" value="1"/>
</dbReference>
<feature type="domain" description="HTH tetR-type" evidence="3">
    <location>
        <begin position="1"/>
        <end position="54"/>
    </location>
</feature>
<name>A0A1M6GG32_9FIRM</name>
<organism evidence="4 5">
    <name type="scientific">Anaerovibrio lipolyticus DSM 3074</name>
    <dbReference type="NCBI Taxonomy" id="1120997"/>
    <lineage>
        <taxon>Bacteria</taxon>
        <taxon>Bacillati</taxon>
        <taxon>Bacillota</taxon>
        <taxon>Negativicutes</taxon>
        <taxon>Selenomonadales</taxon>
        <taxon>Selenomonadaceae</taxon>
        <taxon>Anaerovibrio</taxon>
    </lineage>
</organism>
<gene>
    <name evidence="4" type="ORF">SAMN02745671_02652</name>
</gene>
<evidence type="ECO:0000256" key="1">
    <source>
        <dbReference type="ARBA" id="ARBA00023125"/>
    </source>
</evidence>
<protein>
    <submittedName>
        <fullName evidence="4">Transcriptional regulator, TetR family</fullName>
    </submittedName>
</protein>
<dbReference type="EMBL" id="FQYW01000030">
    <property type="protein sequence ID" value="SHJ08868.1"/>
    <property type="molecule type" value="Genomic_DNA"/>
</dbReference>
<dbReference type="GO" id="GO:0003677">
    <property type="term" value="F:DNA binding"/>
    <property type="evidence" value="ECO:0007669"/>
    <property type="project" value="UniProtKB-UniRule"/>
</dbReference>
<dbReference type="Pfam" id="PF00440">
    <property type="entry name" value="TetR_N"/>
    <property type="match status" value="1"/>
</dbReference>
<dbReference type="PROSITE" id="PS50977">
    <property type="entry name" value="HTH_TETR_2"/>
    <property type="match status" value="1"/>
</dbReference>
<keyword evidence="1 2" id="KW-0238">DNA-binding</keyword>
<dbReference type="Proteomes" id="UP000191240">
    <property type="component" value="Unassembled WGS sequence"/>
</dbReference>
<reference evidence="4 5" key="1">
    <citation type="submission" date="2016-11" db="EMBL/GenBank/DDBJ databases">
        <authorList>
            <person name="Jaros S."/>
            <person name="Januszkiewicz K."/>
            <person name="Wedrychowicz H."/>
        </authorList>
    </citation>
    <scope>NUCLEOTIDE SEQUENCE [LARGE SCALE GENOMIC DNA]</scope>
    <source>
        <strain evidence="4 5">DSM 3074</strain>
    </source>
</reference>
<dbReference type="InterPro" id="IPR009057">
    <property type="entry name" value="Homeodomain-like_sf"/>
</dbReference>
<dbReference type="PANTHER" id="PTHR43479:SF11">
    <property type="entry name" value="ACREF_ENVCD OPERON REPRESSOR-RELATED"/>
    <property type="match status" value="1"/>
</dbReference>
<dbReference type="AlphaFoldDB" id="A0A1M6GG32"/>
<evidence type="ECO:0000256" key="2">
    <source>
        <dbReference type="PROSITE-ProRule" id="PRU00335"/>
    </source>
</evidence>
<dbReference type="InterPro" id="IPR001647">
    <property type="entry name" value="HTH_TetR"/>
</dbReference>
<evidence type="ECO:0000313" key="4">
    <source>
        <dbReference type="EMBL" id="SHJ08868.1"/>
    </source>
</evidence>